<name>F0VP36_NEOCL</name>
<evidence type="ECO:0000256" key="1">
    <source>
        <dbReference type="SAM" id="MobiDB-lite"/>
    </source>
</evidence>
<feature type="region of interest" description="Disordered" evidence="1">
    <location>
        <begin position="505"/>
        <end position="540"/>
    </location>
</feature>
<feature type="compositionally biased region" description="Low complexity" evidence="1">
    <location>
        <begin position="1032"/>
        <end position="1041"/>
    </location>
</feature>
<feature type="compositionally biased region" description="Basic and acidic residues" evidence="1">
    <location>
        <begin position="1798"/>
        <end position="1810"/>
    </location>
</feature>
<protein>
    <submittedName>
        <fullName evidence="2">Uncharacterized protein</fullName>
    </submittedName>
</protein>
<feature type="compositionally biased region" description="Basic and acidic residues" evidence="1">
    <location>
        <begin position="999"/>
        <end position="1009"/>
    </location>
</feature>
<evidence type="ECO:0000313" key="4">
    <source>
        <dbReference type="Proteomes" id="UP000007494"/>
    </source>
</evidence>
<reference evidence="2" key="2">
    <citation type="submission" date="2011-03" db="EMBL/GenBank/DDBJ databases">
        <title>Comparative genomics and transcriptomics of Neospora caninum and Toxoplasma gondii.</title>
        <authorList>
            <person name="Reid A.J."/>
            <person name="Sohal A."/>
            <person name="Harris D."/>
            <person name="Quail M."/>
            <person name="Sanders M."/>
            <person name="Berriman M."/>
            <person name="Wastling J.M."/>
            <person name="Pain A."/>
        </authorList>
    </citation>
    <scope>NUCLEOTIDE SEQUENCE</scope>
    <source>
        <strain evidence="2">Liverpool</strain>
    </source>
</reference>
<feature type="compositionally biased region" description="Basic and acidic residues" evidence="1">
    <location>
        <begin position="1545"/>
        <end position="1564"/>
    </location>
</feature>
<dbReference type="InParanoid" id="F0VP36"/>
<keyword evidence="4" id="KW-1185">Reference proteome</keyword>
<dbReference type="GeneID" id="13440895"/>
<feature type="compositionally biased region" description="Low complexity" evidence="1">
    <location>
        <begin position="688"/>
        <end position="706"/>
    </location>
</feature>
<reference evidence="3" key="4">
    <citation type="journal article" date="2015" name="PLoS ONE">
        <title>Comprehensive Evaluation of Toxoplasma gondii VEG and Neospora caninum LIV Genomes with Tachyzoite Stage Transcriptome and Proteome Defines Novel Transcript Features.</title>
        <authorList>
            <person name="Ramaprasad A."/>
            <person name="Mourier T."/>
            <person name="Naeem R."/>
            <person name="Malas T.B."/>
            <person name="Moussa E."/>
            <person name="Panigrahi A."/>
            <person name="Vermont S.J."/>
            <person name="Otto T.D."/>
            <person name="Wastling J."/>
            <person name="Pain A."/>
        </authorList>
    </citation>
    <scope>NUCLEOTIDE SEQUENCE</scope>
    <source>
        <strain evidence="3">Liverpool</strain>
    </source>
</reference>
<feature type="compositionally biased region" description="Basic and acidic residues" evidence="1">
    <location>
        <begin position="1832"/>
        <end position="1852"/>
    </location>
</feature>
<dbReference type="OMA" id="WCMHALG"/>
<dbReference type="EMBL" id="FR823392">
    <property type="protein sequence ID" value="CBZ55482.1"/>
    <property type="molecule type" value="Genomic_DNA"/>
</dbReference>
<feature type="region of interest" description="Disordered" evidence="1">
    <location>
        <begin position="1540"/>
        <end position="1599"/>
    </location>
</feature>
<dbReference type="InterPro" id="IPR039715">
    <property type="entry name" value="ZCCHC10"/>
</dbReference>
<dbReference type="eggNOG" id="ENOG502QYDQ">
    <property type="taxonomic scope" value="Eukaryota"/>
</dbReference>
<feature type="region of interest" description="Disordered" evidence="1">
    <location>
        <begin position="1143"/>
        <end position="1164"/>
    </location>
</feature>
<dbReference type="Proteomes" id="UP000007494">
    <property type="component" value="Chromosome XI"/>
</dbReference>
<feature type="compositionally biased region" description="Basic and acidic residues" evidence="1">
    <location>
        <begin position="505"/>
        <end position="521"/>
    </location>
</feature>
<reference evidence="2" key="1">
    <citation type="submission" date="2011-02" db="EMBL/GenBank/DDBJ databases">
        <authorList>
            <person name="Aslett M."/>
        </authorList>
    </citation>
    <scope>NUCLEOTIDE SEQUENCE</scope>
    <source>
        <strain evidence="2">Liverpool</strain>
    </source>
</reference>
<feature type="region of interest" description="Disordered" evidence="1">
    <location>
        <begin position="1778"/>
        <end position="1852"/>
    </location>
</feature>
<feature type="region of interest" description="Disordered" evidence="1">
    <location>
        <begin position="581"/>
        <end position="602"/>
    </location>
</feature>
<evidence type="ECO:0000313" key="2">
    <source>
        <dbReference type="EMBL" id="CBZ55482.1"/>
    </source>
</evidence>
<feature type="compositionally biased region" description="Polar residues" evidence="1">
    <location>
        <begin position="525"/>
        <end position="537"/>
    </location>
</feature>
<feature type="region of interest" description="Disordered" evidence="1">
    <location>
        <begin position="798"/>
        <end position="840"/>
    </location>
</feature>
<feature type="compositionally biased region" description="Basic and acidic residues" evidence="1">
    <location>
        <begin position="735"/>
        <end position="744"/>
    </location>
</feature>
<sequence length="1864" mass="202284">MTLPSVSSSLSRGRSCQDRFRACTRHSSSLSVYHRDRRKRMQPALQSHLAFSTAPSSPSSPSSSLSSSPPSSWPSTSSSSSSSSHVSLSSLGSRRWRVQPFKPRCSRPGSAAVSPAQLLLLHHLIRHPPVVLPAASWSPSLPLSQFPESPQAATAHALALASSLHPGAPVRNEAVSESRSAEGRPLLSAVARNGLASSLSSEALRAFLDGSWQSFLPGDGSSTSRSPGVFASSSNRLWLLALIAPPSCDRRVREVLEAWLAHAVGKKDPELQTVLPSVLPATAQTGTATARETAFNQDGEREQHLPLVLLAASLHNLRRWDLLQRLMTEDCFLSSAASSLPLPLLAFFARLYIRVSGLDAHLAFSSSSGSPPLRGKIQNQMLRKEHEGFFNALATSLALASSPSHFRFPPDSYAVCLQALALFHYAPQASFTLSSRSASSLSRASPQGRLPIAREKDTPHADCLSGILREPEYAPQLHVFDSSELNEIFVRGFYRLLLDEGLGKRAREREETRGREARAEEVQSVGETFSETNPTQNRPKKEALSLGGLMRLTDALLLRDAFMREQFSLLRDRHLATFSSAGSRSGLPGGEPKGHRRGDSSAEVDPVLEEMHCFWRVYVEHQEAVLDALARKLLKVDAEAWLAVSPRTLLHLLHALLRLHRISPDCLGASARRKRGHHFHSLPTPYASPRSSSPSPSSSLSSSPPSEFQSDAFSGRPEEGQVRAEGAAEFSDGSRIPREAREPCENVSLPREQETGDPGLWRNALWASMLRDAIDAVGGPGTSGPIAAYAASAGPLSPPSSLSLSPSSSLSSSSSLSPPSLCRPASLSPSASAGAKGDLSSPSLPPVFLLFARLLSEIRQRSELEAVDAALLLDAVAAISSHPFTRSFFVDVRRANDRGSSRPHLTASVPSDSSVSSASSVSSESSVSSSSSDSSSASGRVARRSVSVERLAESFFSLRELGSEVASHPRHLAQEAQVEEAWKSMGVKALRMSPPVARGPEESPERTTRTDQTGTDETSVNLTSEPPGVQEAISPASMSPSLSPSASSSSISWRFPAVDDGLVRGVVQNAVFRDVHGLTLPAALLLLQALRDLQAFDNFPLLELLLTNVLREAHNLEPQQILFVAATLHGLRHSLVRALSSSLSSPSLSSSSSALSSSFPASSRSPSCIAEKASTEPAAAHSALHRADCRREEKRACFAAVKERRRQRRRLKSVRQMERQVFEMFIDRQPDFLHAPREFAALFYVFSKGGLLTPASCLKLRPSCVALLPRFSPRDLTLFSLGASLSVAPSAALLALPEVLSALFSALAASLAALSPRELATCFWCMHALGCVGSGPQAELRRLVDSTMQHLHRQMRLFPPKELLLIALTVARSELRRQPILLDLFRAVYAFLPLYEPDELAVAVFAFGRARIVDEAIELGFLHHLARSVPFFSPQALAQVVLGLYSLQRSSPSSSSPSSSSSSYSSSPASHVFASFPSPSLSASVAQKREEIRSQLLPRILAEADSLSGRHLASIFICSDALAPTEHDLRQLMRALLRPAPQLREAQKREKETTEGPAEGKKDAGGGCGVRVSEDGQTKLVSCGSGSGGAPREKREARRDGRVKLEDINKLCMLSALELVRVLQITASLSFFPLSFVKCLLFALRKKAAHLDSLQLLSALYALDQLGYAPPRLRWRLGSLAKERIENYKINMSELVAASPVLDRLGVFQRLDVKVQHEIYDRLDEETRRHIAEPLPPPDPSEATSLVAPRARNLALLRPSRMEGGKAGSSKVCLLFPKKTRGKRPVPSGFLELQPGPDPRDARVAEREGSARGVSYNSQKKKRTAAPSPEEEALRREEEERAQEWGSREEKHAAEIFREAIRRL</sequence>
<evidence type="ECO:0000313" key="3">
    <source>
        <dbReference type="EMBL" id="CEL70218.1"/>
    </source>
</evidence>
<dbReference type="EMBL" id="LN714486">
    <property type="protein sequence ID" value="CEL70218.1"/>
    <property type="molecule type" value="Genomic_DNA"/>
</dbReference>
<gene>
    <name evidence="3" type="ORF">BN1204_059060</name>
    <name evidence="2" type="ORF">NCLIV_059060</name>
</gene>
<dbReference type="VEuPathDB" id="ToxoDB:NCLIV_059060"/>
<feature type="compositionally biased region" description="Low complexity" evidence="1">
    <location>
        <begin position="55"/>
        <end position="86"/>
    </location>
</feature>
<dbReference type="PANTHER" id="PTHR13491:SF0">
    <property type="entry name" value="ZINC FINGER CCHC DOMAIN-CONTAINING PROTEIN 10"/>
    <property type="match status" value="1"/>
</dbReference>
<accession>F0VP36</accession>
<proteinExistence type="predicted"/>
<reference evidence="4" key="3">
    <citation type="journal article" date="2012" name="PLoS Pathog.">
        <title>Comparative genomics of the apicomplexan parasites Toxoplasma gondii and Neospora caninum: Coccidia differing in host range and transmission strategy.</title>
        <authorList>
            <person name="Reid A.J."/>
            <person name="Vermont S.J."/>
            <person name="Cotton J.A."/>
            <person name="Harris D."/>
            <person name="Hill-Cawthorne G.A."/>
            <person name="Konen-Waisman S."/>
            <person name="Latham S.M."/>
            <person name="Mourier T."/>
            <person name="Norton R."/>
            <person name="Quail M.A."/>
            <person name="Sanders M."/>
            <person name="Shanmugam D."/>
            <person name="Sohal A."/>
            <person name="Wasmuth J.D."/>
            <person name="Brunk B."/>
            <person name="Grigg M.E."/>
            <person name="Howard J.C."/>
            <person name="Parkinson J."/>
            <person name="Roos D.S."/>
            <person name="Trees A.J."/>
            <person name="Berriman M."/>
            <person name="Pain A."/>
            <person name="Wastling J.M."/>
        </authorList>
    </citation>
    <scope>NUCLEOTIDE SEQUENCE [LARGE SCALE GENOMIC DNA]</scope>
    <source>
        <strain evidence="4">Liverpool</strain>
    </source>
</reference>
<feature type="region of interest" description="Disordered" evidence="1">
    <location>
        <begin position="1"/>
        <end position="86"/>
    </location>
</feature>
<feature type="compositionally biased region" description="Low complexity" evidence="1">
    <location>
        <begin position="1"/>
        <end position="14"/>
    </location>
</feature>
<feature type="region of interest" description="Disordered" evidence="1">
    <location>
        <begin position="992"/>
        <end position="1041"/>
    </location>
</feature>
<feature type="region of interest" description="Disordered" evidence="1">
    <location>
        <begin position="899"/>
        <end position="943"/>
    </location>
</feature>
<dbReference type="PANTHER" id="PTHR13491">
    <property type="entry name" value="ZCCHC10 PROTEIN"/>
    <property type="match status" value="1"/>
</dbReference>
<dbReference type="RefSeq" id="XP_003885510.1">
    <property type="nucleotide sequence ID" value="XM_003885461.1"/>
</dbReference>
<organism evidence="2 4">
    <name type="scientific">Neospora caninum (strain Liverpool)</name>
    <dbReference type="NCBI Taxonomy" id="572307"/>
    <lineage>
        <taxon>Eukaryota</taxon>
        <taxon>Sar</taxon>
        <taxon>Alveolata</taxon>
        <taxon>Apicomplexa</taxon>
        <taxon>Conoidasida</taxon>
        <taxon>Coccidia</taxon>
        <taxon>Eucoccidiorida</taxon>
        <taxon>Eimeriorina</taxon>
        <taxon>Sarcocystidae</taxon>
        <taxon>Neospora</taxon>
    </lineage>
</organism>
<feature type="region of interest" description="Disordered" evidence="1">
    <location>
        <begin position="678"/>
        <end position="758"/>
    </location>
</feature>
<feature type="compositionally biased region" description="Low complexity" evidence="1">
    <location>
        <begin position="907"/>
        <end position="943"/>
    </location>
</feature>
<dbReference type="OrthoDB" id="333056at2759"/>